<protein>
    <submittedName>
        <fullName evidence="4">Ankyrin repeat protein</fullName>
    </submittedName>
</protein>
<reference evidence="4 5" key="1">
    <citation type="submission" date="2018-06" db="EMBL/GenBank/DDBJ databases">
        <title>Genomic Encyclopedia of Archaeal and Bacterial Type Strains, Phase II (KMG-II): from individual species to whole genera.</title>
        <authorList>
            <person name="Goeker M."/>
        </authorList>
    </citation>
    <scope>NUCLEOTIDE SEQUENCE [LARGE SCALE GENOMIC DNA]</scope>
    <source>
        <strain evidence="4 5">DSM 29821</strain>
    </source>
</reference>
<evidence type="ECO:0000256" key="3">
    <source>
        <dbReference type="PROSITE-ProRule" id="PRU00023"/>
    </source>
</evidence>
<keyword evidence="2 3" id="KW-0040">ANK repeat</keyword>
<evidence type="ECO:0000256" key="1">
    <source>
        <dbReference type="ARBA" id="ARBA00022737"/>
    </source>
</evidence>
<dbReference type="Gene3D" id="1.25.40.20">
    <property type="entry name" value="Ankyrin repeat-containing domain"/>
    <property type="match status" value="2"/>
</dbReference>
<accession>A0A327VUV3</accession>
<evidence type="ECO:0000313" key="5">
    <source>
        <dbReference type="Proteomes" id="UP000249819"/>
    </source>
</evidence>
<name>A0A327VUV3_9BACT</name>
<keyword evidence="5" id="KW-1185">Reference proteome</keyword>
<evidence type="ECO:0000313" key="4">
    <source>
        <dbReference type="EMBL" id="RAJ79030.1"/>
    </source>
</evidence>
<dbReference type="Pfam" id="PF12796">
    <property type="entry name" value="Ank_2"/>
    <property type="match status" value="1"/>
</dbReference>
<keyword evidence="1" id="KW-0677">Repeat</keyword>
<dbReference type="SMART" id="SM00248">
    <property type="entry name" value="ANK"/>
    <property type="match status" value="4"/>
</dbReference>
<comment type="caution">
    <text evidence="4">The sequence shown here is derived from an EMBL/GenBank/DDBJ whole genome shotgun (WGS) entry which is preliminary data.</text>
</comment>
<dbReference type="AlphaFoldDB" id="A0A327VUV3"/>
<gene>
    <name evidence="4" type="ORF">CLV59_10690</name>
</gene>
<dbReference type="EMBL" id="QLMA01000006">
    <property type="protein sequence ID" value="RAJ79030.1"/>
    <property type="molecule type" value="Genomic_DNA"/>
</dbReference>
<dbReference type="InterPro" id="IPR002110">
    <property type="entry name" value="Ankyrin_rpt"/>
</dbReference>
<proteinExistence type="predicted"/>
<dbReference type="PROSITE" id="PS50297">
    <property type="entry name" value="ANK_REP_REGION"/>
    <property type="match status" value="1"/>
</dbReference>
<dbReference type="InterPro" id="IPR036770">
    <property type="entry name" value="Ankyrin_rpt-contain_sf"/>
</dbReference>
<dbReference type="PROSITE" id="PS50088">
    <property type="entry name" value="ANK_REPEAT"/>
    <property type="match status" value="1"/>
</dbReference>
<sequence>MNDVNTLADALKKGLLEDAKQRIDQGEKLPKDFPSHDRRYVYDQLARAKAYDIMLGLVKNRSIETDLYEYEKLDGSVFESLFRNIGNTPEDITFLETFLPKVDNINDAVNNKTLLALAFSLNVPLEVISALADAGCDIRYRNNAEENYLYGIVQEFNIKEDTGLAYLSWLISQGLDPNEGNIVRETPLHLAIGKNKTKYIELLLQQGADPNQPGKEDETAYYYALVHQVCGTAMYDRLAQYATPDFEVANKNKETIFCGTLRMRSRVTESDIAVIKALLRDGADIYQTSPYYQQPKAAIDWVAEYPADMLEAILEAGVVEIDRRDDAGNTLLHKVCGYNVNYDQEAARQLYRKVKLLIEHGADTNLTNDRDQSAMDLAAQDNLKAKAVELLLKHKV</sequence>
<dbReference type="PANTHER" id="PTHR24189">
    <property type="entry name" value="MYOTROPHIN"/>
    <property type="match status" value="1"/>
</dbReference>
<evidence type="ECO:0000256" key="2">
    <source>
        <dbReference type="ARBA" id="ARBA00023043"/>
    </source>
</evidence>
<feature type="repeat" description="ANK" evidence="3">
    <location>
        <begin position="183"/>
        <end position="215"/>
    </location>
</feature>
<dbReference type="SUPFAM" id="SSF48403">
    <property type="entry name" value="Ankyrin repeat"/>
    <property type="match status" value="1"/>
</dbReference>
<dbReference type="Proteomes" id="UP000249819">
    <property type="component" value="Unassembled WGS sequence"/>
</dbReference>
<organism evidence="4 5">
    <name type="scientific">Chitinophaga dinghuensis</name>
    <dbReference type="NCBI Taxonomy" id="1539050"/>
    <lineage>
        <taxon>Bacteria</taxon>
        <taxon>Pseudomonadati</taxon>
        <taxon>Bacteroidota</taxon>
        <taxon>Chitinophagia</taxon>
        <taxon>Chitinophagales</taxon>
        <taxon>Chitinophagaceae</taxon>
        <taxon>Chitinophaga</taxon>
    </lineage>
</organism>
<dbReference type="OrthoDB" id="5657095at2"/>
<dbReference type="InterPro" id="IPR050745">
    <property type="entry name" value="Multifunctional_regulatory"/>
</dbReference>
<dbReference type="PANTHER" id="PTHR24189:SF50">
    <property type="entry name" value="ANKYRIN REPEAT AND SOCS BOX PROTEIN 2"/>
    <property type="match status" value="1"/>
</dbReference>